<comment type="caution">
    <text evidence="2">The sequence shown here is derived from an EMBL/GenBank/DDBJ whole genome shotgun (WGS) entry which is preliminary data.</text>
</comment>
<dbReference type="RefSeq" id="WP_130534717.1">
    <property type="nucleotide sequence ID" value="NZ_SHMG01000006.1"/>
</dbReference>
<dbReference type="Proteomes" id="UP000294164">
    <property type="component" value="Unassembled WGS sequence"/>
</dbReference>
<evidence type="ECO:0000313" key="3">
    <source>
        <dbReference type="Proteomes" id="UP000294164"/>
    </source>
</evidence>
<dbReference type="EMBL" id="SHMG01000006">
    <property type="protein sequence ID" value="TAA41557.1"/>
    <property type="molecule type" value="Genomic_DNA"/>
</dbReference>
<organism evidence="2 3">
    <name type="scientific">Pseudoxanthomonas winnipegensis</name>
    <dbReference type="NCBI Taxonomy" id="2480810"/>
    <lineage>
        <taxon>Bacteria</taxon>
        <taxon>Pseudomonadati</taxon>
        <taxon>Pseudomonadota</taxon>
        <taxon>Gammaproteobacteria</taxon>
        <taxon>Lysobacterales</taxon>
        <taxon>Lysobacteraceae</taxon>
        <taxon>Pseudoxanthomonas</taxon>
    </lineage>
</organism>
<keyword evidence="1" id="KW-1133">Transmembrane helix</keyword>
<protein>
    <submittedName>
        <fullName evidence="2">Uncharacterized protein</fullName>
    </submittedName>
</protein>
<feature type="transmembrane region" description="Helical" evidence="1">
    <location>
        <begin position="6"/>
        <end position="29"/>
    </location>
</feature>
<evidence type="ECO:0000256" key="1">
    <source>
        <dbReference type="SAM" id="Phobius"/>
    </source>
</evidence>
<accession>A0A4Q8M2X5</accession>
<evidence type="ECO:0000313" key="2">
    <source>
        <dbReference type="EMBL" id="TAA41557.1"/>
    </source>
</evidence>
<keyword evidence="1" id="KW-0472">Membrane</keyword>
<sequence length="157" mass="18087">MGFLYLMLLVMLAATLAWGVLWMAFKYILGPRMKLKRKKQERQRRNQTRQRCRIVCALITEYRAVGDRATDDLMPISIDDAFEKTCAYIKSGGTFNETQAAMFFVNTYNSRAPSVERIFEAVALVEELRDARLASEQRSRILDDLGPVDAPVKKRKM</sequence>
<proteinExistence type="predicted"/>
<keyword evidence="1" id="KW-0812">Transmembrane</keyword>
<name>A0A4Q8M2X5_9GAMM</name>
<reference evidence="2 3" key="1">
    <citation type="submission" date="2019-02" db="EMBL/GenBank/DDBJ databases">
        <title>WGS of Pseudoxanthomonas species novum from clinical isolates.</title>
        <authorList>
            <person name="Bernier A.-M."/>
            <person name="Bernard K."/>
            <person name="Vachon A."/>
        </authorList>
    </citation>
    <scope>NUCLEOTIDE SEQUENCE [LARGE SCALE GENOMIC DNA]</scope>
    <source>
        <strain evidence="2 3">NML130969</strain>
    </source>
</reference>
<dbReference type="AlphaFoldDB" id="A0A4Q8M2X5"/>
<gene>
    <name evidence="2" type="ORF">EA655_11485</name>
</gene>